<reference evidence="2 3" key="1">
    <citation type="journal article" date="2015" name="Nature">
        <title>rRNA introns, odd ribosomes, and small enigmatic genomes across a large radiation of phyla.</title>
        <authorList>
            <person name="Brown C.T."/>
            <person name="Hug L.A."/>
            <person name="Thomas B.C."/>
            <person name="Sharon I."/>
            <person name="Castelle C.J."/>
            <person name="Singh A."/>
            <person name="Wilkins M.J."/>
            <person name="Williams K.H."/>
            <person name="Banfield J.F."/>
        </authorList>
    </citation>
    <scope>NUCLEOTIDE SEQUENCE [LARGE SCALE GENOMIC DNA]</scope>
</reference>
<dbReference type="AlphaFoldDB" id="A0A0G0NFR1"/>
<feature type="transmembrane region" description="Helical" evidence="1">
    <location>
        <begin position="181"/>
        <end position="203"/>
    </location>
</feature>
<name>A0A0G0NFR1_9BACT</name>
<evidence type="ECO:0000313" key="2">
    <source>
        <dbReference type="EMBL" id="KKR11631.1"/>
    </source>
</evidence>
<keyword evidence="1" id="KW-1133">Transmembrane helix</keyword>
<protein>
    <submittedName>
        <fullName evidence="2">Uncharacterized protein</fullName>
    </submittedName>
</protein>
<proteinExistence type="predicted"/>
<organism evidence="2 3">
    <name type="scientific">Candidatus Wolfebacteria bacterium GW2011_GWC2_39_22</name>
    <dbReference type="NCBI Taxonomy" id="1619013"/>
    <lineage>
        <taxon>Bacteria</taxon>
        <taxon>Candidatus Wolfeibacteriota</taxon>
    </lineage>
</organism>
<comment type="caution">
    <text evidence="2">The sequence shown here is derived from an EMBL/GenBank/DDBJ whole genome shotgun (WGS) entry which is preliminary data.</text>
</comment>
<feature type="transmembrane region" description="Helical" evidence="1">
    <location>
        <begin position="45"/>
        <end position="62"/>
    </location>
</feature>
<keyword evidence="1" id="KW-0812">Transmembrane</keyword>
<keyword evidence="1" id="KW-0472">Membrane</keyword>
<feature type="transmembrane region" description="Helical" evidence="1">
    <location>
        <begin position="146"/>
        <end position="169"/>
    </location>
</feature>
<sequence>MKILKYSALPFLLLLIITTNGRFLGIFGGCEFTDKLGACYFGNLLYASTGVLISAGVIFYIHHINKKKEITENLYINTFSSIFILFLALSILFGSFLMWFVTIFLFPAIIIYFIEKDQSELKRSHSENEPANNQIEFKKDFVSDPWALSIPVIISVAIDIFATFIVYEFQDIDSGCGQSCISSFGFIAVILYFISIAISITFVKKMPIVVGMWVLVASTIGLLYGFIFALPSFILLFFTGIQIINKNWSSLPANEKYIQLTIGTLLSIFAILFGLFRLMQLV</sequence>
<evidence type="ECO:0000313" key="3">
    <source>
        <dbReference type="Proteomes" id="UP000034665"/>
    </source>
</evidence>
<evidence type="ECO:0000256" key="1">
    <source>
        <dbReference type="SAM" id="Phobius"/>
    </source>
</evidence>
<dbReference type="EMBL" id="LBWR01000008">
    <property type="protein sequence ID" value="KKR11631.1"/>
    <property type="molecule type" value="Genomic_DNA"/>
</dbReference>
<feature type="transmembrane region" description="Helical" evidence="1">
    <location>
        <begin position="257"/>
        <end position="276"/>
    </location>
</feature>
<gene>
    <name evidence="2" type="ORF">UT41_C0008G0004</name>
</gene>
<accession>A0A0G0NFR1</accession>
<feature type="transmembrane region" description="Helical" evidence="1">
    <location>
        <begin position="74"/>
        <end position="91"/>
    </location>
</feature>
<dbReference type="Proteomes" id="UP000034665">
    <property type="component" value="Unassembled WGS sequence"/>
</dbReference>
<feature type="transmembrane region" description="Helical" evidence="1">
    <location>
        <begin position="97"/>
        <end position="114"/>
    </location>
</feature>
<feature type="transmembrane region" description="Helical" evidence="1">
    <location>
        <begin position="210"/>
        <end position="237"/>
    </location>
</feature>